<protein>
    <submittedName>
        <fullName evidence="2">Uncharacterized protein</fullName>
    </submittedName>
</protein>
<proteinExistence type="predicted"/>
<feature type="transmembrane region" description="Helical" evidence="1">
    <location>
        <begin position="140"/>
        <end position="161"/>
    </location>
</feature>
<evidence type="ECO:0000256" key="1">
    <source>
        <dbReference type="SAM" id="Phobius"/>
    </source>
</evidence>
<name>A0A2W2CH77_9ACTN</name>
<dbReference type="Proteomes" id="UP000248627">
    <property type="component" value="Unassembled WGS sequence"/>
</dbReference>
<keyword evidence="1" id="KW-1133">Transmembrane helix</keyword>
<evidence type="ECO:0000313" key="3">
    <source>
        <dbReference type="Proteomes" id="UP000248627"/>
    </source>
</evidence>
<evidence type="ECO:0000313" key="2">
    <source>
        <dbReference type="EMBL" id="PZF84916.1"/>
    </source>
</evidence>
<keyword evidence="1" id="KW-0812">Transmembrane</keyword>
<dbReference type="EMBL" id="POTX01000364">
    <property type="protein sequence ID" value="PZF84916.1"/>
    <property type="molecule type" value="Genomic_DNA"/>
</dbReference>
<reference evidence="2 3" key="1">
    <citation type="submission" date="2018-01" db="EMBL/GenBank/DDBJ databases">
        <title>Draft genome sequence of Jishengella endophytica.</title>
        <authorList>
            <person name="Sahin N."/>
            <person name="Ay H."/>
            <person name="Saygin H."/>
        </authorList>
    </citation>
    <scope>NUCLEOTIDE SEQUENCE [LARGE SCALE GENOMIC DNA]</scope>
    <source>
        <strain evidence="2 3">DSM 45430</strain>
    </source>
</reference>
<feature type="transmembrane region" description="Helical" evidence="1">
    <location>
        <begin position="113"/>
        <end position="134"/>
    </location>
</feature>
<keyword evidence="3" id="KW-1185">Reference proteome</keyword>
<keyword evidence="1" id="KW-0472">Membrane</keyword>
<organism evidence="2 3">
    <name type="scientific">Micromonospora endophytica</name>
    <dbReference type="NCBI Taxonomy" id="515350"/>
    <lineage>
        <taxon>Bacteria</taxon>
        <taxon>Bacillati</taxon>
        <taxon>Actinomycetota</taxon>
        <taxon>Actinomycetes</taxon>
        <taxon>Micromonosporales</taxon>
        <taxon>Micromonosporaceae</taxon>
        <taxon>Micromonospora</taxon>
    </lineage>
</organism>
<sequence length="250" mass="29208">MALVARGLALLVVLPVRLGWELLAAIGRWLHRWVLVPTARFIDRWLLRPLSWLLHHLVWIPVGWMARAVRWLWLTLVWSPLTWLGNGVRWLWRNAFWPPLRWCGRGVAWACRWVVHGLAWLVSTLILVPLYHLLWVPLAWLVRVLTPAVRLLLVTLGGWLHALARRSVIVLDWAWRVAGRILWWCWALTLRPVWLAGRRLWRATVLPVGRAVGAAWRVTVTPMIRWLRGSVLDPVRQATREALTTLGLRR</sequence>
<feature type="transmembrane region" description="Helical" evidence="1">
    <location>
        <begin position="71"/>
        <end position="92"/>
    </location>
</feature>
<accession>A0A2W2CH77</accession>
<gene>
    <name evidence="2" type="ORF">C1I93_29005</name>
</gene>
<dbReference type="AlphaFoldDB" id="A0A2W2CH77"/>
<comment type="caution">
    <text evidence="2">The sequence shown here is derived from an EMBL/GenBank/DDBJ whole genome shotgun (WGS) entry which is preliminary data.</text>
</comment>